<comment type="caution">
    <text evidence="2">The sequence shown here is derived from an EMBL/GenBank/DDBJ whole genome shotgun (WGS) entry which is preliminary data.</text>
</comment>
<proteinExistence type="predicted"/>
<dbReference type="EMBL" id="QJJK01000019">
    <property type="protein sequence ID" value="PXW51568.1"/>
    <property type="molecule type" value="Genomic_DNA"/>
</dbReference>
<dbReference type="OrthoDB" id="7574889at2"/>
<sequence length="356" mass="40666">MLLASNPRIRALIANGTPVAIGVSGGKDSQAAALSVFEHLDHAGHIGPRILVHSDLGSVEWQDSLPVCRQLAEHLDVELVVLRRERGDLMDRWESRWRSSVTRYQDLSTVTLVPCWSTHSMRFCTSEMKTHPIEAMLKRRFPARPIINVTGVRRAESRRRARLEIAEQGRDDRIWNWRPILEWSEDEVFACIARQGQEPHPTYREFGMSRVSCRFCIMSSLPDLIAATRQGEAQEIYRRMVSLEIRSSFAFQGARWLGDIAPQLLVREDRRRLAAAKARAARRVELESRISQAMLYVRGWPTRMLTDGEAETLASVRRGVSDLFGFRSRCLDREAIHARYAELLDEGARRGGRTHA</sequence>
<keyword evidence="3" id="KW-1185">Reference proteome</keyword>
<dbReference type="PANTHER" id="PTHR43196:SF2">
    <property type="entry name" value="PHOSPHOADENOSINE PHOSPHOSULFATE REDUCTASE"/>
    <property type="match status" value="1"/>
</dbReference>
<name>A0A2V3TTP7_9HYPH</name>
<dbReference type="RefSeq" id="WP_110378253.1">
    <property type="nucleotide sequence ID" value="NZ_JAHBRY010000005.1"/>
</dbReference>
<dbReference type="GO" id="GO:0003824">
    <property type="term" value="F:catalytic activity"/>
    <property type="evidence" value="ECO:0007669"/>
    <property type="project" value="InterPro"/>
</dbReference>
<accession>A0A2V3TTP7</accession>
<evidence type="ECO:0000313" key="2">
    <source>
        <dbReference type="EMBL" id="PXW51568.1"/>
    </source>
</evidence>
<organism evidence="2 3">
    <name type="scientific">Chelatococcus asaccharovorans</name>
    <dbReference type="NCBI Taxonomy" id="28210"/>
    <lineage>
        <taxon>Bacteria</taxon>
        <taxon>Pseudomonadati</taxon>
        <taxon>Pseudomonadota</taxon>
        <taxon>Alphaproteobacteria</taxon>
        <taxon>Hyphomicrobiales</taxon>
        <taxon>Chelatococcaceae</taxon>
        <taxon>Chelatococcus</taxon>
    </lineage>
</organism>
<dbReference type="Proteomes" id="UP000248021">
    <property type="component" value="Unassembled WGS sequence"/>
</dbReference>
<reference evidence="2 3" key="1">
    <citation type="submission" date="2018-05" db="EMBL/GenBank/DDBJ databases">
        <title>Genomic Encyclopedia of Type Strains, Phase IV (KMG-IV): sequencing the most valuable type-strain genomes for metagenomic binning, comparative biology and taxonomic classification.</title>
        <authorList>
            <person name="Goeker M."/>
        </authorList>
    </citation>
    <scope>NUCLEOTIDE SEQUENCE [LARGE SCALE GENOMIC DNA]</scope>
    <source>
        <strain evidence="2 3">DSM 6462</strain>
    </source>
</reference>
<dbReference type="PANTHER" id="PTHR43196">
    <property type="entry name" value="SULFATE ADENYLYLTRANSFERASE SUBUNIT 2"/>
    <property type="match status" value="1"/>
</dbReference>
<evidence type="ECO:0000313" key="3">
    <source>
        <dbReference type="Proteomes" id="UP000248021"/>
    </source>
</evidence>
<protein>
    <submittedName>
        <fullName evidence="2">Phosphoadenosine phosphosulfate reductase family protein</fullName>
    </submittedName>
</protein>
<gene>
    <name evidence="2" type="ORF">C7450_1195</name>
</gene>
<dbReference type="InterPro" id="IPR050128">
    <property type="entry name" value="Sulfate_adenylyltrnsfr_sub2"/>
</dbReference>
<dbReference type="Gene3D" id="3.40.50.620">
    <property type="entry name" value="HUPs"/>
    <property type="match status" value="1"/>
</dbReference>
<evidence type="ECO:0000259" key="1">
    <source>
        <dbReference type="Pfam" id="PF01507"/>
    </source>
</evidence>
<dbReference type="Pfam" id="PF01507">
    <property type="entry name" value="PAPS_reduct"/>
    <property type="match status" value="1"/>
</dbReference>
<dbReference type="SUPFAM" id="SSF52402">
    <property type="entry name" value="Adenine nucleotide alpha hydrolases-like"/>
    <property type="match status" value="1"/>
</dbReference>
<dbReference type="AlphaFoldDB" id="A0A2V3TTP7"/>
<dbReference type="InterPro" id="IPR014729">
    <property type="entry name" value="Rossmann-like_a/b/a_fold"/>
</dbReference>
<feature type="domain" description="Phosphoadenosine phosphosulphate reductase" evidence="1">
    <location>
        <begin position="20"/>
        <end position="216"/>
    </location>
</feature>
<dbReference type="InterPro" id="IPR002500">
    <property type="entry name" value="PAPS_reduct_dom"/>
</dbReference>